<reference evidence="1" key="2">
    <citation type="submission" date="2020-07" db="EMBL/GenBank/DDBJ databases">
        <authorList>
            <person name="Lood C."/>
            <person name="Girard L."/>
        </authorList>
    </citation>
    <scope>NUCLEOTIDE SEQUENCE</scope>
    <source>
        <strain evidence="1">BW13M1</strain>
    </source>
</reference>
<comment type="caution">
    <text evidence="1">The sequence shown here is derived from an EMBL/GenBank/DDBJ whole genome shotgun (WGS) entry which is preliminary data.</text>
</comment>
<name>A0A923K2I1_9PSED</name>
<dbReference type="EMBL" id="JABWRJ010000051">
    <property type="protein sequence ID" value="MBC3448960.1"/>
    <property type="molecule type" value="Genomic_DNA"/>
</dbReference>
<evidence type="ECO:0000313" key="1">
    <source>
        <dbReference type="EMBL" id="MBC3448960.1"/>
    </source>
</evidence>
<accession>A0A923K2I1</accession>
<dbReference type="RefSeq" id="WP_186735399.1">
    <property type="nucleotide sequence ID" value="NZ_JABWRJ020000001.1"/>
</dbReference>
<gene>
    <name evidence="1" type="ORF">HU751_24570</name>
</gene>
<organism evidence="1">
    <name type="scientific">Pseudomonas peradeniyensis</name>
    <dbReference type="NCBI Taxonomy" id="2745488"/>
    <lineage>
        <taxon>Bacteria</taxon>
        <taxon>Pseudomonadati</taxon>
        <taxon>Pseudomonadota</taxon>
        <taxon>Gammaproteobacteria</taxon>
        <taxon>Pseudomonadales</taxon>
        <taxon>Pseudomonadaceae</taxon>
        <taxon>Pseudomonas</taxon>
    </lineage>
</organism>
<reference evidence="1" key="1">
    <citation type="journal article" date="2020" name="Microorganisms">
        <title>Reliable Identification of Environmental Pseudomonas Isolates Using the rpoD Gene.</title>
        <authorList>
            <consortium name="The Broad Institute Genome Sequencing Platform"/>
            <person name="Girard L."/>
            <person name="Lood C."/>
            <person name="Rokni-Zadeh H."/>
            <person name="van Noort V."/>
            <person name="Lavigne R."/>
            <person name="De Mot R."/>
        </authorList>
    </citation>
    <scope>NUCLEOTIDE SEQUENCE</scope>
    <source>
        <strain evidence="1">BW13M1</strain>
    </source>
</reference>
<protein>
    <submittedName>
        <fullName evidence="1">Uncharacterized protein</fullName>
    </submittedName>
</protein>
<sequence length="1383" mass="150938">MTDESAKPLPAPAGVKEGLTSESTSIDWFDGKREVDVLYVANGRTVALGELVAGKDGVASAYGVWKDGIVTRTVQQVPFRFVSGRWLSSKPMVAETLLSRALTRFLPDPEQARSLRVDDRAVLGLGAPAERTTKDADNWSVAVTGELAVPGLLEQIQLRPDVVSLQDGTLELLERGADATGSDTLTLELKLDSPLDRIPKPAISLDYAVSLLLDEKVDGAWERPSPLWLPSTTGWLRIEQGGQGRSPYRFFSESRNIDVRRWFPALGDSASVRLMLDQSGAKTLTIRESTPGQGATLTLTVKRPALVFVLPGLAVDGADLPVPTLPPGAAAIARAVPLQLVPGHLCDDDAGAWSLAVGAQMILRWKAPGKNGSSNLTHFTRHGNWVLPPAAAVNDVPGVSPLRILVPMLTDEPTLQFRLRAGNGTSAVFIEAPDFNKMSAQATDLGPLASFSANIGTGDAQVKEMWPGGAEDLVAEPAVLRAAYRTLSAGMAVEEGFASFYATRVRRGIPSPEADLASSEVTPEDMTLDRGWAYRPGGKRPEQRYEHSSQWPGGRFGWMDMQFLSPSKVASLVTDTVPGALAWGQMQHKDGQYTPTQWIRLSDDSLIQLTKSPEVSEESAFKALAAKDIVLEPQRLFDDVSQKQWGLGQLSMLESISEGGGKLELRVGDHSIEVTKLRGVNRVVVADAKSRAVTISMAPSLSTVSLNRIYLELERRGGRLVVVRGMLGWSASEVFGWKTKADATFHVTERFERVGGVLQRSVEFNGVLSRQLEKTKQSVDMYFWDTVQKPGSTTLRVICHYKLQQKDYLRSICALQDARLQPDDTLDLSADIVILSKPKKDDSTSLSDPWAPDRRKLYQLRIHSRPANYAFAGFLRIRMAETDAVPGEFIDTKESLRIVPAWDFSERDLVPWFATDSVIPLPERDAWTSAGLLRTEPAKKMTNSTKLNLMLYAFDDEWGPSYAATLIGTPDGDTGLPLWVPSPVQIPQASNPVPAEPAAGGAVVPNTLARLWLFDPGARMIAQWPVSEGADGATTAKQKALQRLWRMGWTREAVLELPSSVDDKVEWVVVDSPLLNRGASLAWFAGALAPQARYPADVLPATRQVPQTSRGNQQSYALQVEFEQDLPPSKAGVSLVRDNGNPGLDKQAPEGLTLRSAGMRVGVRHKIVPYGGMAKGAIATAPLAWPKRQNGALLSLDRGWLSWRLEKVDLTEANLKPLPEGSLQYTAPDSYTELRIAGAVPGLMRQTADDRWLPVGDNEWLPLQASVIILKLTEEPARWRTMSVTLRAQPSGLPPIEEIKTLFPTGSSRLVGVFDHQDQLIAFGEEQAFYTYTAPETPAPAGLSTWTLNCAMELSPQQAATVKRVITIDLDGQTIQSLMPQQL</sequence>
<proteinExistence type="predicted"/>